<evidence type="ECO:0000256" key="3">
    <source>
        <dbReference type="ARBA" id="ARBA00023163"/>
    </source>
</evidence>
<sequence length="352" mass="37375">MSEAKTRRTRSSGAVTMSDVAQHAGVALGTVSKVLNRPDHVTPVILERVRASIIELGFVRNRAAISLAAGVSNTVAFVLVDLANSYFTDMSRGAEQCATEAGKYLVLANSDIAPEKQRSYIEYFDEEQVAGVLLAPVGENMLGIDRLDRSHRPVVVLDASPDLTGRCAVSADNRLAGRLAAQHLLERGCRHIAFVGGPLEQSRPVADRYLGAREAVAEAPGATFEHISSPGVVVDDGRHVGNILSDRPAAALPDGVVAAADLLALGLVQAILNRTEYRFPDDIALIACDDNRSANDSVVPISTINLPGHEMGRAGMTLLLEELADGAAHVHRHVTLAPSLTARESTLGRHLG</sequence>
<name>A0A7W3PMK8_9MICO</name>
<evidence type="ECO:0000313" key="5">
    <source>
        <dbReference type="EMBL" id="MBA8817181.1"/>
    </source>
</evidence>
<dbReference type="InterPro" id="IPR000843">
    <property type="entry name" value="HTH_LacI"/>
</dbReference>
<dbReference type="PROSITE" id="PS50932">
    <property type="entry name" value="HTH_LACI_2"/>
    <property type="match status" value="1"/>
</dbReference>
<dbReference type="SUPFAM" id="SSF47413">
    <property type="entry name" value="lambda repressor-like DNA-binding domains"/>
    <property type="match status" value="1"/>
</dbReference>
<dbReference type="GO" id="GO:0003700">
    <property type="term" value="F:DNA-binding transcription factor activity"/>
    <property type="evidence" value="ECO:0007669"/>
    <property type="project" value="TreeGrafter"/>
</dbReference>
<proteinExistence type="predicted"/>
<evidence type="ECO:0000256" key="1">
    <source>
        <dbReference type="ARBA" id="ARBA00023015"/>
    </source>
</evidence>
<accession>A0A7W3PMK8</accession>
<dbReference type="InterPro" id="IPR028082">
    <property type="entry name" value="Peripla_BP_I"/>
</dbReference>
<dbReference type="CDD" id="cd01392">
    <property type="entry name" value="HTH_LacI"/>
    <property type="match status" value="1"/>
</dbReference>
<dbReference type="InterPro" id="IPR046335">
    <property type="entry name" value="LacI/GalR-like_sensor"/>
</dbReference>
<dbReference type="AlphaFoldDB" id="A0A7W3PMK8"/>
<dbReference type="Gene3D" id="3.40.50.2300">
    <property type="match status" value="2"/>
</dbReference>
<dbReference type="EMBL" id="JACGWY010000005">
    <property type="protein sequence ID" value="MBA8817181.1"/>
    <property type="molecule type" value="Genomic_DNA"/>
</dbReference>
<keyword evidence="2" id="KW-0238">DNA-binding</keyword>
<dbReference type="Proteomes" id="UP000526083">
    <property type="component" value="Unassembled WGS sequence"/>
</dbReference>
<evidence type="ECO:0000259" key="4">
    <source>
        <dbReference type="PROSITE" id="PS50932"/>
    </source>
</evidence>
<organism evidence="5 6">
    <name type="scientific">Microbacterium halimionae</name>
    <dbReference type="NCBI Taxonomy" id="1526413"/>
    <lineage>
        <taxon>Bacteria</taxon>
        <taxon>Bacillati</taxon>
        <taxon>Actinomycetota</taxon>
        <taxon>Actinomycetes</taxon>
        <taxon>Micrococcales</taxon>
        <taxon>Microbacteriaceae</taxon>
        <taxon>Microbacterium</taxon>
    </lineage>
</organism>
<keyword evidence="3" id="KW-0804">Transcription</keyword>
<dbReference type="InterPro" id="IPR010982">
    <property type="entry name" value="Lambda_DNA-bd_dom_sf"/>
</dbReference>
<gene>
    <name evidence="5" type="ORF">FHX48_002279</name>
</gene>
<dbReference type="SUPFAM" id="SSF53822">
    <property type="entry name" value="Periplasmic binding protein-like I"/>
    <property type="match status" value="1"/>
</dbReference>
<keyword evidence="1" id="KW-0805">Transcription regulation</keyword>
<feature type="domain" description="HTH lacI-type" evidence="4">
    <location>
        <begin position="15"/>
        <end position="69"/>
    </location>
</feature>
<dbReference type="GO" id="GO:0000976">
    <property type="term" value="F:transcription cis-regulatory region binding"/>
    <property type="evidence" value="ECO:0007669"/>
    <property type="project" value="TreeGrafter"/>
</dbReference>
<dbReference type="SMART" id="SM00354">
    <property type="entry name" value="HTH_LACI"/>
    <property type="match status" value="1"/>
</dbReference>
<dbReference type="Pfam" id="PF13377">
    <property type="entry name" value="Peripla_BP_3"/>
    <property type="match status" value="1"/>
</dbReference>
<dbReference type="PANTHER" id="PTHR30146:SF109">
    <property type="entry name" value="HTH-TYPE TRANSCRIPTIONAL REGULATOR GALS"/>
    <property type="match status" value="1"/>
</dbReference>
<dbReference type="PANTHER" id="PTHR30146">
    <property type="entry name" value="LACI-RELATED TRANSCRIPTIONAL REPRESSOR"/>
    <property type="match status" value="1"/>
</dbReference>
<reference evidence="5 6" key="1">
    <citation type="submission" date="2020-07" db="EMBL/GenBank/DDBJ databases">
        <title>Sequencing the genomes of 1000 actinobacteria strains.</title>
        <authorList>
            <person name="Klenk H.-P."/>
        </authorList>
    </citation>
    <scope>NUCLEOTIDE SEQUENCE [LARGE SCALE GENOMIC DNA]</scope>
    <source>
        <strain evidence="5 6">DSM 27576</strain>
    </source>
</reference>
<evidence type="ECO:0000313" key="6">
    <source>
        <dbReference type="Proteomes" id="UP000526083"/>
    </source>
</evidence>
<dbReference type="RefSeq" id="WP_167045702.1">
    <property type="nucleotide sequence ID" value="NZ_JAAOZB010000001.1"/>
</dbReference>
<protein>
    <submittedName>
        <fullName evidence="5">LacI family transcriptional regulator</fullName>
    </submittedName>
</protein>
<comment type="caution">
    <text evidence="5">The sequence shown here is derived from an EMBL/GenBank/DDBJ whole genome shotgun (WGS) entry which is preliminary data.</text>
</comment>
<dbReference type="Pfam" id="PF00356">
    <property type="entry name" value="LacI"/>
    <property type="match status" value="1"/>
</dbReference>
<dbReference type="Gene3D" id="1.10.260.40">
    <property type="entry name" value="lambda repressor-like DNA-binding domains"/>
    <property type="match status" value="1"/>
</dbReference>
<evidence type="ECO:0000256" key="2">
    <source>
        <dbReference type="ARBA" id="ARBA00023125"/>
    </source>
</evidence>
<keyword evidence="6" id="KW-1185">Reference proteome</keyword>